<organism evidence="1 2">
    <name type="scientific">Winogradskya consettensis</name>
    <dbReference type="NCBI Taxonomy" id="113560"/>
    <lineage>
        <taxon>Bacteria</taxon>
        <taxon>Bacillati</taxon>
        <taxon>Actinomycetota</taxon>
        <taxon>Actinomycetes</taxon>
        <taxon>Micromonosporales</taxon>
        <taxon>Micromonosporaceae</taxon>
        <taxon>Winogradskya</taxon>
    </lineage>
</organism>
<evidence type="ECO:0000313" key="1">
    <source>
        <dbReference type="EMBL" id="GIM80677.1"/>
    </source>
</evidence>
<keyword evidence="2" id="KW-1185">Reference proteome</keyword>
<dbReference type="RefSeq" id="WP_213001640.1">
    <property type="nucleotide sequence ID" value="NZ_BAAATW010000001.1"/>
</dbReference>
<gene>
    <name evidence="1" type="ORF">Aco04nite_72000</name>
</gene>
<sequence>MRRAIIEPTPSVTIDLSPLFTNPGPRFAAGHSAVNAIALYAMTQTFPPSERLLVLD</sequence>
<dbReference type="EMBL" id="BOQP01000043">
    <property type="protein sequence ID" value="GIM80677.1"/>
    <property type="molecule type" value="Genomic_DNA"/>
</dbReference>
<accession>A0A919SY91</accession>
<reference evidence="1" key="1">
    <citation type="submission" date="2021-03" db="EMBL/GenBank/DDBJ databases">
        <title>Whole genome shotgun sequence of Actinoplanes consettensis NBRC 14913.</title>
        <authorList>
            <person name="Komaki H."/>
            <person name="Tamura T."/>
        </authorList>
    </citation>
    <scope>NUCLEOTIDE SEQUENCE</scope>
    <source>
        <strain evidence="1">NBRC 14913</strain>
    </source>
</reference>
<evidence type="ECO:0000313" key="2">
    <source>
        <dbReference type="Proteomes" id="UP000680865"/>
    </source>
</evidence>
<proteinExistence type="predicted"/>
<comment type="caution">
    <text evidence="1">The sequence shown here is derived from an EMBL/GenBank/DDBJ whole genome shotgun (WGS) entry which is preliminary data.</text>
</comment>
<dbReference type="AlphaFoldDB" id="A0A919SY91"/>
<dbReference type="Proteomes" id="UP000680865">
    <property type="component" value="Unassembled WGS sequence"/>
</dbReference>
<name>A0A919SY91_9ACTN</name>
<protein>
    <submittedName>
        <fullName evidence="1">Uncharacterized protein</fullName>
    </submittedName>
</protein>